<keyword evidence="2" id="KW-1185">Reference proteome</keyword>
<name>A0ABX8V694_9FLAO</name>
<evidence type="ECO:0000313" key="2">
    <source>
        <dbReference type="Proteomes" id="UP000825381"/>
    </source>
</evidence>
<dbReference type="PANTHER" id="PTHR47406:SF2">
    <property type="entry name" value="ALPHA GLUCURONIDASE N-TERMINAL DOMAIN-CONTAINING PROTEIN"/>
    <property type="match status" value="1"/>
</dbReference>
<evidence type="ECO:0000313" key="1">
    <source>
        <dbReference type="EMBL" id="QYJ68012.1"/>
    </source>
</evidence>
<sequence length="701" mass="79655">MLVSITFGNAQTFTVCKSGEIMPVVTVTDEALHPLAEDLCDFFEQTVGKRPIITNNPNNNKVTIVLDWLPSNNTNKNSLFTITHKENTLTIKAATKQGFYNANRYFFSTYTGVNQFSLPKKLIRVTEIKVPVNLNYKHVTDFEYREPYFPDNFDKNFRRWNITHTLEDVWGIWGHNIGKVIPVTPAMYAIVDGEKYEEQFCFSSPELEKALKKFINGSVTENPTKSKFMVMPNDNAVVCQCNRCKALGTTKSNASPAVFTLLNKLATHFPKQDFFSTAYITTQQPPAFKLADNAGVMISTMAFPKGFVVANSNKAEKIRNTFTSWQNITNKIYLWDYAVNFDNYFEIYPTVSIAQQNLQFYKSLGVTGVFMQGSEDRYSAFADLKCYVYAKLLQNVMVDVDKEIAFFFNNNYPSTVSKLLYGYYSKAEELSLASKKSMDIYGGTAPAKKKYLNESDFSSFYNALVASVNKLSVSERKKIQPLLLAITFQQLELLRTSPSQNDTGYGIVENNVATIKPDVIKLLQRLKQLHAATGIDIYNESGFTLSEYINYWDTEIINTTYENLLFGKAVEVKSELDEDYTDIGRLTDGAIAFNDYYNNWLLFTVSPMVTIEVRAKDVKDAELVTMNFLNDTKHNIYLPESVLITINGREYKTKIDKTDAVKYKAAVPIILLPEDKTIVITVAKQEAYKNKSIACDELFFN</sequence>
<reference evidence="1 2" key="1">
    <citation type="submission" date="2021-07" db="EMBL/GenBank/DDBJ databases">
        <title>Flavobacterium WSW3-B6 sp.nov, isolated from seaweed.</title>
        <authorList>
            <person name="Muhammad N."/>
            <person name="Ho H."/>
            <person name="Lee Y.-J."/>
            <person name="Nguyen T."/>
            <person name="Ho J."/>
            <person name="Kim S.-G."/>
        </authorList>
    </citation>
    <scope>NUCLEOTIDE SEQUENCE [LARGE SCALE GENOMIC DNA]</scope>
    <source>
        <strain evidence="1 2">WSW3-B6</strain>
    </source>
</reference>
<dbReference type="PANTHER" id="PTHR47406">
    <property type="entry name" value="COAGULATION FACTOR 5/8 TYPE, C-TERMINAL"/>
    <property type="match status" value="1"/>
</dbReference>
<dbReference type="Pfam" id="PF16126">
    <property type="entry name" value="DUF4838"/>
    <property type="match status" value="1"/>
</dbReference>
<organism evidence="1 2">
    <name type="scientific">Flavobacterium litorale</name>
    <dbReference type="NCBI Taxonomy" id="2856519"/>
    <lineage>
        <taxon>Bacteria</taxon>
        <taxon>Pseudomonadati</taxon>
        <taxon>Bacteroidota</taxon>
        <taxon>Flavobacteriia</taxon>
        <taxon>Flavobacteriales</taxon>
        <taxon>Flavobacteriaceae</taxon>
        <taxon>Flavobacterium</taxon>
    </lineage>
</organism>
<gene>
    <name evidence="1" type="ORF">K1I41_10815</name>
</gene>
<dbReference type="EMBL" id="CP080429">
    <property type="protein sequence ID" value="QYJ68012.1"/>
    <property type="molecule type" value="Genomic_DNA"/>
</dbReference>
<dbReference type="RefSeq" id="WP_220640357.1">
    <property type="nucleotide sequence ID" value="NZ_CP080429.1"/>
</dbReference>
<dbReference type="Proteomes" id="UP000825381">
    <property type="component" value="Chromosome"/>
</dbReference>
<protein>
    <submittedName>
        <fullName evidence="1">DUF4838 domain-containing protein</fullName>
    </submittedName>
</protein>
<proteinExistence type="predicted"/>
<accession>A0ABX8V694</accession>
<dbReference type="InterPro" id="IPR032287">
    <property type="entry name" value="DUF4838"/>
</dbReference>